<dbReference type="Pfam" id="PF00512">
    <property type="entry name" value="HisKA"/>
    <property type="match status" value="1"/>
</dbReference>
<reference evidence="18" key="1">
    <citation type="submission" date="2016-10" db="EMBL/GenBank/DDBJ databases">
        <authorList>
            <person name="Varghese N."/>
        </authorList>
    </citation>
    <scope>NUCLEOTIDE SEQUENCE [LARGE SCALE GENOMIC DNA]</scope>
    <source>
        <strain evidence="18">ACV-9</strain>
    </source>
</reference>
<evidence type="ECO:0000256" key="8">
    <source>
        <dbReference type="ARBA" id="ARBA00022741"/>
    </source>
</evidence>
<evidence type="ECO:0000256" key="6">
    <source>
        <dbReference type="ARBA" id="ARBA00022679"/>
    </source>
</evidence>
<dbReference type="CDD" id="cd00082">
    <property type="entry name" value="HisKA"/>
    <property type="match status" value="1"/>
</dbReference>
<feature type="region of interest" description="Disordered" evidence="14">
    <location>
        <begin position="227"/>
        <end position="261"/>
    </location>
</feature>
<dbReference type="EMBL" id="FNZX01000020">
    <property type="protein sequence ID" value="SEL05856.1"/>
    <property type="molecule type" value="Genomic_DNA"/>
</dbReference>
<dbReference type="Gene3D" id="3.30.565.10">
    <property type="entry name" value="Histidine kinase-like ATPase, C-terminal domain"/>
    <property type="match status" value="1"/>
</dbReference>
<dbReference type="GO" id="GO:0000155">
    <property type="term" value="F:phosphorelay sensor kinase activity"/>
    <property type="evidence" value="ECO:0007669"/>
    <property type="project" value="InterPro"/>
</dbReference>
<keyword evidence="8" id="KW-0547">Nucleotide-binding</keyword>
<keyword evidence="4" id="KW-1003">Cell membrane</keyword>
<feature type="domain" description="Histidine kinase" evidence="16">
    <location>
        <begin position="642"/>
        <end position="840"/>
    </location>
</feature>
<dbReference type="Proteomes" id="UP000182321">
    <property type="component" value="Unassembled WGS sequence"/>
</dbReference>
<feature type="compositionally biased region" description="Acidic residues" evidence="14">
    <location>
        <begin position="229"/>
        <end position="261"/>
    </location>
</feature>
<evidence type="ECO:0000256" key="10">
    <source>
        <dbReference type="ARBA" id="ARBA00022840"/>
    </source>
</evidence>
<evidence type="ECO:0000313" key="17">
    <source>
        <dbReference type="EMBL" id="SEL05856.1"/>
    </source>
</evidence>
<dbReference type="InterPro" id="IPR003661">
    <property type="entry name" value="HisK_dim/P_dom"/>
</dbReference>
<keyword evidence="9 17" id="KW-0418">Kinase</keyword>
<organism evidence="17 18">
    <name type="scientific">Pseudobutyrivibrio ruminis</name>
    <dbReference type="NCBI Taxonomy" id="46206"/>
    <lineage>
        <taxon>Bacteria</taxon>
        <taxon>Bacillati</taxon>
        <taxon>Bacillota</taxon>
        <taxon>Clostridia</taxon>
        <taxon>Lachnospirales</taxon>
        <taxon>Lachnospiraceae</taxon>
        <taxon>Pseudobutyrivibrio</taxon>
    </lineage>
</organism>
<evidence type="ECO:0000256" key="9">
    <source>
        <dbReference type="ARBA" id="ARBA00022777"/>
    </source>
</evidence>
<accession>A0A1H7M3N1</accession>
<evidence type="ECO:0000256" key="15">
    <source>
        <dbReference type="SAM" id="Phobius"/>
    </source>
</evidence>
<evidence type="ECO:0000256" key="11">
    <source>
        <dbReference type="ARBA" id="ARBA00022989"/>
    </source>
</evidence>
<feature type="transmembrane region" description="Helical" evidence="15">
    <location>
        <begin position="534"/>
        <end position="553"/>
    </location>
</feature>
<dbReference type="InterPro" id="IPR036890">
    <property type="entry name" value="HATPase_C_sf"/>
</dbReference>
<dbReference type="SUPFAM" id="SSF55874">
    <property type="entry name" value="ATPase domain of HSP90 chaperone/DNA topoisomerase II/histidine kinase"/>
    <property type="match status" value="1"/>
</dbReference>
<dbReference type="InterPro" id="IPR003594">
    <property type="entry name" value="HATPase_dom"/>
</dbReference>
<comment type="catalytic activity">
    <reaction evidence="1">
        <text>ATP + protein L-histidine = ADP + protein N-phospho-L-histidine.</text>
        <dbReference type="EC" id="2.7.13.3"/>
    </reaction>
</comment>
<evidence type="ECO:0000256" key="2">
    <source>
        <dbReference type="ARBA" id="ARBA00004651"/>
    </source>
</evidence>
<dbReference type="SUPFAM" id="SSF47384">
    <property type="entry name" value="Homodimeric domain of signal transducing histidine kinase"/>
    <property type="match status" value="1"/>
</dbReference>
<dbReference type="PANTHER" id="PTHR45528:SF1">
    <property type="entry name" value="SENSOR HISTIDINE KINASE CPXA"/>
    <property type="match status" value="1"/>
</dbReference>
<evidence type="ECO:0000313" key="18">
    <source>
        <dbReference type="Proteomes" id="UP000182321"/>
    </source>
</evidence>
<keyword evidence="18" id="KW-1185">Reference proteome</keyword>
<dbReference type="InterPro" id="IPR036097">
    <property type="entry name" value="HisK_dim/P_sf"/>
</dbReference>
<dbReference type="InterPro" id="IPR005467">
    <property type="entry name" value="His_kinase_dom"/>
</dbReference>
<name>A0A1H7M3N1_9FIRM</name>
<dbReference type="FunFam" id="1.10.287.130:FF:000008">
    <property type="entry name" value="Two-component sensor histidine kinase"/>
    <property type="match status" value="1"/>
</dbReference>
<evidence type="ECO:0000256" key="1">
    <source>
        <dbReference type="ARBA" id="ARBA00000085"/>
    </source>
</evidence>
<evidence type="ECO:0000256" key="5">
    <source>
        <dbReference type="ARBA" id="ARBA00022553"/>
    </source>
</evidence>
<keyword evidence="6" id="KW-0808">Transferase</keyword>
<dbReference type="PROSITE" id="PS50109">
    <property type="entry name" value="HIS_KIN"/>
    <property type="match status" value="1"/>
</dbReference>
<feature type="transmembrane region" description="Helical" evidence="15">
    <location>
        <begin position="388"/>
        <end position="412"/>
    </location>
</feature>
<evidence type="ECO:0000256" key="4">
    <source>
        <dbReference type="ARBA" id="ARBA00022475"/>
    </source>
</evidence>
<evidence type="ECO:0000256" key="14">
    <source>
        <dbReference type="SAM" id="MobiDB-lite"/>
    </source>
</evidence>
<dbReference type="PANTHER" id="PTHR45528">
    <property type="entry name" value="SENSOR HISTIDINE KINASE CPXA"/>
    <property type="match status" value="1"/>
</dbReference>
<keyword evidence="13 15" id="KW-0472">Membrane</keyword>
<keyword evidence="5" id="KW-0597">Phosphoprotein</keyword>
<dbReference type="Pfam" id="PF02518">
    <property type="entry name" value="HATPase_c"/>
    <property type="match status" value="1"/>
</dbReference>
<evidence type="ECO:0000259" key="16">
    <source>
        <dbReference type="PROSITE" id="PS50109"/>
    </source>
</evidence>
<dbReference type="InterPro" id="IPR050398">
    <property type="entry name" value="HssS/ArlS-like"/>
</dbReference>
<keyword evidence="12" id="KW-0902">Two-component regulatory system</keyword>
<gene>
    <name evidence="17" type="ORF">SAMN02910377_02544</name>
</gene>
<evidence type="ECO:0000256" key="7">
    <source>
        <dbReference type="ARBA" id="ARBA00022692"/>
    </source>
</evidence>
<feature type="transmembrane region" description="Helical" evidence="15">
    <location>
        <begin position="433"/>
        <end position="453"/>
    </location>
</feature>
<dbReference type="GO" id="GO:0005524">
    <property type="term" value="F:ATP binding"/>
    <property type="evidence" value="ECO:0007669"/>
    <property type="project" value="UniProtKB-KW"/>
</dbReference>
<keyword evidence="10" id="KW-0067">ATP-binding</keyword>
<dbReference type="SMART" id="SM00388">
    <property type="entry name" value="HisKA"/>
    <property type="match status" value="1"/>
</dbReference>
<evidence type="ECO:0000256" key="13">
    <source>
        <dbReference type="ARBA" id="ARBA00023136"/>
    </source>
</evidence>
<proteinExistence type="predicted"/>
<dbReference type="GO" id="GO:0005886">
    <property type="term" value="C:plasma membrane"/>
    <property type="evidence" value="ECO:0007669"/>
    <property type="project" value="UniProtKB-SubCell"/>
</dbReference>
<sequence length="859" mass="98057">MKRLYSNASKILLAVGCTIFAFICVLSLVICAFFQSWKLYSNDKEAFSDFAYRYAGTSYATLALSDNQDDFNEDKLDKMNCYYGIINGTNAENIDLDDESLYLYKNFTTTVPDNAYVGDYSINPDTEFVLSDNFLDIWGGNQIIDVNTTEWKTYDINGIGYDPISQNMYVYSNGEFYKLSELCYDICTVTYADEESKEDAYWNSSANIIYRKIWEANKPDAVDYYTPLEEGDSDETTYTIEDEDSDESTEEETTDETTEEYEVDYLPAERALPNAPVENTDGLYIEDTQFSPITDSIDDFAINIYVDGYGEEAPMGEYIADFSTIHNTLSEINYEAYLETASTVEVATLNPETENYVFVCFPKDTFNGVNDFYAQAKWFIGFAEDTKYVFPIAAVLSFILSILCYVLFMCAIGHKKNSAEISVNWIGKVWTDVFFWCAIITEYIIFAIFYWLVETMRDSNLSLGMSIFIFGIVTAAMMAVGLMWSANLAVNVKLHRFFKHTFAYRLFVWSKGRLAILHQQSIKIRKNIKWTRRIWFIFIVITIIEYFVIMMSYDTRGIAPFWVLEKIAFVVVLRKLLYSYARIKETATALAAGDLSAKVDLNGMPLFLAEHAVAMNQIGDGINVALDERTKSERMKTELITNVSHDIKTPLTSIINYVDLLNKEKIDNEKAKEYLGVLSRQSARLKKLIEDLIEASKASTGNIKFTMEKINAVVLLNQSIGEFSERLEAGKITVVTDFPAEDIFLKADNRYLWRVFDNLMSNIVKYAQPDTRAYIDLKRVDGKVRFNFRNTSKNELNISADELMERFVRGDKSRFTDGNGLGLSIAKSLTESMGGSLTLEIDGDLFKAIVEFDELKTEE</sequence>
<comment type="subcellular location">
    <subcellularLocation>
        <location evidence="2">Cell membrane</location>
        <topology evidence="2">Multi-pass membrane protein</topology>
    </subcellularLocation>
</comment>
<dbReference type="SMART" id="SM00387">
    <property type="entry name" value="HATPase_c"/>
    <property type="match status" value="1"/>
</dbReference>
<dbReference type="AlphaFoldDB" id="A0A1H7M3N1"/>
<evidence type="ECO:0000256" key="3">
    <source>
        <dbReference type="ARBA" id="ARBA00012438"/>
    </source>
</evidence>
<dbReference type="EC" id="2.7.13.3" evidence="3"/>
<keyword evidence="11 15" id="KW-1133">Transmembrane helix</keyword>
<feature type="transmembrane region" description="Helical" evidence="15">
    <location>
        <begin position="465"/>
        <end position="490"/>
    </location>
</feature>
<evidence type="ECO:0000256" key="12">
    <source>
        <dbReference type="ARBA" id="ARBA00023012"/>
    </source>
</evidence>
<dbReference type="Gene3D" id="1.10.287.130">
    <property type="match status" value="1"/>
</dbReference>
<protein>
    <recommendedName>
        <fullName evidence="3">histidine kinase</fullName>
        <ecNumber evidence="3">2.7.13.3</ecNumber>
    </recommendedName>
</protein>
<keyword evidence="7 15" id="KW-0812">Transmembrane</keyword>
<dbReference type="RefSeq" id="WP_074792256.1">
    <property type="nucleotide sequence ID" value="NZ_FNZX01000020.1"/>
</dbReference>
<feature type="transmembrane region" description="Helical" evidence="15">
    <location>
        <begin position="12"/>
        <end position="37"/>
    </location>
</feature>